<dbReference type="Pfam" id="PF24832">
    <property type="entry name" value="DUF7716"/>
    <property type="match status" value="1"/>
</dbReference>
<reference evidence="2" key="1">
    <citation type="submission" date="2018-09" db="EMBL/GenBank/DDBJ databases">
        <authorList>
            <person name="Groschel M."/>
            <person name="Kohl T."/>
            <person name="Conchillo-Sole O."/>
            <person name="Mamat U."/>
            <person name="Yero D."/>
            <person name="Niemann S."/>
            <person name="Daura X."/>
            <person name="Gibert I."/>
        </authorList>
    </citation>
    <scope>NUCLEOTIDE SEQUENCE</scope>
    <source>
        <strain evidence="2">OG156</strain>
    </source>
</reference>
<name>A0A2J0SQQ7_STEMA</name>
<reference evidence="2" key="2">
    <citation type="journal article" date="2020" name="Front. Microbiol.">
        <title>Genetic Variants of the DSF Quorum Sensing System in Stenotrophomonas maltophilia Influence Virulence and Resistance Phenotypes Among Genotypically Diverse Clinical Isolates.</title>
        <authorList>
            <person name="Yero D."/>
            <person name="Huedo P."/>
            <person name="Conchillo-Sole O."/>
            <person name="Martinez-Servat S."/>
            <person name="Mamat U."/>
            <person name="Coves X."/>
            <person name="Llanas F."/>
            <person name="Roca I."/>
            <person name="Vila J."/>
            <person name="Schaible U.E."/>
            <person name="Daura X."/>
            <person name="Gibert I."/>
        </authorList>
    </citation>
    <scope>NUCLEOTIDE SEQUENCE</scope>
    <source>
        <strain evidence="2">OG156</strain>
    </source>
</reference>
<feature type="domain" description="DUF7716" evidence="1">
    <location>
        <begin position="50"/>
        <end position="108"/>
    </location>
</feature>
<dbReference type="AlphaFoldDB" id="A0A2J0SQQ7"/>
<comment type="caution">
    <text evidence="2">The sequence shown here is derived from an EMBL/GenBank/DDBJ whole genome shotgun (WGS) entry which is preliminary data.</text>
</comment>
<dbReference type="InterPro" id="IPR056133">
    <property type="entry name" value="DUF7716"/>
</dbReference>
<accession>A0A2J0SQQ7</accession>
<dbReference type="RefSeq" id="WP_049428753.1">
    <property type="nucleotide sequence ID" value="NZ_CP154630.1"/>
</dbReference>
<proteinExistence type="predicted"/>
<dbReference type="EMBL" id="RAUE01000002">
    <property type="protein sequence ID" value="MBA0309792.1"/>
    <property type="molecule type" value="Genomic_DNA"/>
</dbReference>
<sequence>MIELLDLQQTLHAFAACNDDDEVYGSFGWVHATDDDLLQARFWLPPDEDAAFDEDSEVPAEARALGLGTFLEPATFADVLDVQKRQRPLSSLRDYAQALAYYAEYDAFRQVEGIDEALGEAEAAEQAAAREAGVGTGIFASFDMALNACPEAQIKAAAQRVARLLEIPVGDALARCRALPLLLGEALDRRRAQAIKDDFADIGATLQVRGYKPFPWMDAPALR</sequence>
<protein>
    <recommendedName>
        <fullName evidence="1">DUF7716 domain-containing protein</fullName>
    </recommendedName>
</protein>
<organism evidence="2 3">
    <name type="scientific">Stenotrophomonas maltophilia</name>
    <name type="common">Pseudomonas maltophilia</name>
    <name type="synonym">Xanthomonas maltophilia</name>
    <dbReference type="NCBI Taxonomy" id="40324"/>
    <lineage>
        <taxon>Bacteria</taxon>
        <taxon>Pseudomonadati</taxon>
        <taxon>Pseudomonadota</taxon>
        <taxon>Gammaproteobacteria</taxon>
        <taxon>Lysobacterales</taxon>
        <taxon>Lysobacteraceae</taxon>
        <taxon>Stenotrophomonas</taxon>
        <taxon>Stenotrophomonas maltophilia group</taxon>
    </lineage>
</organism>
<dbReference type="Proteomes" id="UP000822271">
    <property type="component" value="Unassembled WGS sequence"/>
</dbReference>
<evidence type="ECO:0000313" key="2">
    <source>
        <dbReference type="EMBL" id="MBA0309792.1"/>
    </source>
</evidence>
<evidence type="ECO:0000313" key="3">
    <source>
        <dbReference type="Proteomes" id="UP000822271"/>
    </source>
</evidence>
<evidence type="ECO:0000259" key="1">
    <source>
        <dbReference type="Pfam" id="PF24832"/>
    </source>
</evidence>
<dbReference type="OrthoDB" id="8655529at2"/>
<gene>
    <name evidence="2" type="ORF">D7Y33_01930</name>
</gene>